<dbReference type="EMBL" id="CAJNON010000079">
    <property type="protein sequence ID" value="CAF0930636.1"/>
    <property type="molecule type" value="Genomic_DNA"/>
</dbReference>
<name>A0A814BKM1_9BILA</name>
<dbReference type="Proteomes" id="UP000663891">
    <property type="component" value="Unassembled WGS sequence"/>
</dbReference>
<protein>
    <submittedName>
        <fullName evidence="2">Uncharacterized protein</fullName>
    </submittedName>
</protein>
<keyword evidence="1" id="KW-0812">Transmembrane</keyword>
<accession>A0A814BKM1</accession>
<feature type="transmembrane region" description="Helical" evidence="1">
    <location>
        <begin position="111"/>
        <end position="131"/>
    </location>
</feature>
<sequence>MDNLRKYSINISLNEAIDQLNTQLQQLLDNTQIDFSKRKKILLQLERKHNQYRRSIEQTDLHNQRKLIHNNDLIRRIKKKIIHDDRQQQQRRRVEQEQVENNHWLHDHMTFLVGAALTGVLCAATFIIMMLDNSKEKYI</sequence>
<evidence type="ECO:0000256" key="1">
    <source>
        <dbReference type="SAM" id="Phobius"/>
    </source>
</evidence>
<gene>
    <name evidence="2" type="ORF">VCS650_LOCUS10909</name>
</gene>
<dbReference type="AlphaFoldDB" id="A0A814BKM1"/>
<keyword evidence="1" id="KW-1133">Transmembrane helix</keyword>
<dbReference type="OrthoDB" id="10057700at2759"/>
<keyword evidence="1" id="KW-0472">Membrane</keyword>
<organism evidence="2 3">
    <name type="scientific">Adineta steineri</name>
    <dbReference type="NCBI Taxonomy" id="433720"/>
    <lineage>
        <taxon>Eukaryota</taxon>
        <taxon>Metazoa</taxon>
        <taxon>Spiralia</taxon>
        <taxon>Gnathifera</taxon>
        <taxon>Rotifera</taxon>
        <taxon>Eurotatoria</taxon>
        <taxon>Bdelloidea</taxon>
        <taxon>Adinetida</taxon>
        <taxon>Adinetidae</taxon>
        <taxon>Adineta</taxon>
    </lineage>
</organism>
<reference evidence="2" key="1">
    <citation type="submission" date="2021-02" db="EMBL/GenBank/DDBJ databases">
        <authorList>
            <person name="Nowell W R."/>
        </authorList>
    </citation>
    <scope>NUCLEOTIDE SEQUENCE</scope>
</reference>
<proteinExistence type="predicted"/>
<evidence type="ECO:0000313" key="3">
    <source>
        <dbReference type="Proteomes" id="UP000663891"/>
    </source>
</evidence>
<evidence type="ECO:0000313" key="2">
    <source>
        <dbReference type="EMBL" id="CAF0930636.1"/>
    </source>
</evidence>
<comment type="caution">
    <text evidence="2">The sequence shown here is derived from an EMBL/GenBank/DDBJ whole genome shotgun (WGS) entry which is preliminary data.</text>
</comment>